<evidence type="ECO:0000256" key="3">
    <source>
        <dbReference type="ARBA" id="ARBA00022989"/>
    </source>
</evidence>
<dbReference type="Proteomes" id="UP000006457">
    <property type="component" value="Unassembled WGS sequence"/>
</dbReference>
<dbReference type="InterPro" id="IPR038665">
    <property type="entry name" value="Voltage-dep_anion_channel_sf"/>
</dbReference>
<evidence type="ECO:0000256" key="5">
    <source>
        <dbReference type="SAM" id="Phobius"/>
    </source>
</evidence>
<dbReference type="InterPro" id="IPR052951">
    <property type="entry name" value="Tellurite_res_ion_channel"/>
</dbReference>
<comment type="caution">
    <text evidence="6">The sequence shown here is derived from an EMBL/GenBank/DDBJ whole genome shotgun (WGS) entry which is preliminary data.</text>
</comment>
<protein>
    <submittedName>
        <fullName evidence="6">C4-dicarboxylate transporter/malic acid transport protein</fullName>
    </submittedName>
</protein>
<feature type="transmembrane region" description="Helical" evidence="5">
    <location>
        <begin position="103"/>
        <end position="120"/>
    </location>
</feature>
<dbReference type="PATRIC" id="fig|1095749.3.peg.1519"/>
<accession>I3DA25</accession>
<dbReference type="eggNOG" id="COG1275">
    <property type="taxonomic scope" value="Bacteria"/>
</dbReference>
<dbReference type="OrthoDB" id="309023at2"/>
<evidence type="ECO:0000256" key="2">
    <source>
        <dbReference type="ARBA" id="ARBA00022692"/>
    </source>
</evidence>
<feature type="transmembrane region" description="Helical" evidence="5">
    <location>
        <begin position="229"/>
        <end position="250"/>
    </location>
</feature>
<dbReference type="AlphaFoldDB" id="I3DA25"/>
<feature type="transmembrane region" description="Helical" evidence="5">
    <location>
        <begin position="12"/>
        <end position="31"/>
    </location>
</feature>
<proteinExistence type="predicted"/>
<dbReference type="GO" id="GO:0046583">
    <property type="term" value="F:monoatomic cation efflux transmembrane transporter activity"/>
    <property type="evidence" value="ECO:0007669"/>
    <property type="project" value="TreeGrafter"/>
</dbReference>
<dbReference type="Pfam" id="PF03595">
    <property type="entry name" value="SLAC1"/>
    <property type="match status" value="1"/>
</dbReference>
<evidence type="ECO:0000313" key="7">
    <source>
        <dbReference type="Proteomes" id="UP000006457"/>
    </source>
</evidence>
<evidence type="ECO:0000256" key="4">
    <source>
        <dbReference type="ARBA" id="ARBA00023136"/>
    </source>
</evidence>
<feature type="transmembrane region" description="Helical" evidence="5">
    <location>
        <begin position="74"/>
        <end position="97"/>
    </location>
</feature>
<dbReference type="NCBIfam" id="NF008032">
    <property type="entry name" value="PRK10764.1"/>
    <property type="match status" value="1"/>
</dbReference>
<feature type="transmembrane region" description="Helical" evidence="5">
    <location>
        <begin position="257"/>
        <end position="278"/>
    </location>
</feature>
<dbReference type="Gene3D" id="1.50.10.150">
    <property type="entry name" value="Voltage-dependent anion channel"/>
    <property type="match status" value="1"/>
</dbReference>
<sequence length="317" mass="34950">MLDNKPFPIPVNYFALTLGLSSLGFAWRYAATVINVPAWSGELIGLFASVVWALFVIVYVYKWINYPQLARAEVIHPITGCFVSLMFISGIFVGLILKPYTILGEYISFTCIALQVSYAVYRSAGLWQGRQPQEFTTPALYLPIVPANWVSAIGLVLLGEPDVAILFFGAGCLFWIMIEPTIQQRLRNIADMPMALRPTLGIQLAPAFVCCSSYLTINGGEIDFIVKMLMGYGVLQFFFISRLLGWMGIFRHFHVGYWAISFGLAAMAGDGIHIYAMSHGQGAGIVGLPMFWVGSCSIGLLFIATLGLVLKGKFLLK</sequence>
<evidence type="ECO:0000313" key="6">
    <source>
        <dbReference type="EMBL" id="EIJ68568.1"/>
    </source>
</evidence>
<feature type="transmembrane region" description="Helical" evidence="5">
    <location>
        <begin position="43"/>
        <end position="62"/>
    </location>
</feature>
<dbReference type="PANTHER" id="PTHR37955">
    <property type="entry name" value="TELLURITE RESISTANCE PROTEIN TEHA"/>
    <property type="match status" value="1"/>
</dbReference>
<name>I3DA25_9PAST</name>
<feature type="transmembrane region" description="Helical" evidence="5">
    <location>
        <begin position="140"/>
        <end position="158"/>
    </location>
</feature>
<keyword evidence="2 5" id="KW-0812">Transmembrane</keyword>
<feature type="transmembrane region" description="Helical" evidence="5">
    <location>
        <begin position="290"/>
        <end position="310"/>
    </location>
</feature>
<organism evidence="6 7">
    <name type="scientific">Pasteurella bettyae CCUG 2042</name>
    <dbReference type="NCBI Taxonomy" id="1095749"/>
    <lineage>
        <taxon>Bacteria</taxon>
        <taxon>Pseudomonadati</taxon>
        <taxon>Pseudomonadota</taxon>
        <taxon>Gammaproteobacteria</taxon>
        <taxon>Pasteurellales</taxon>
        <taxon>Pasteurellaceae</taxon>
        <taxon>Pasteurella</taxon>
    </lineage>
</organism>
<feature type="transmembrane region" description="Helical" evidence="5">
    <location>
        <begin position="194"/>
        <end position="217"/>
    </location>
</feature>
<reference evidence="6 7" key="1">
    <citation type="submission" date="2012-03" db="EMBL/GenBank/DDBJ databases">
        <authorList>
            <person name="Harkins D.M."/>
            <person name="Madupu R."/>
            <person name="Durkin A.S."/>
            <person name="Torralba M."/>
            <person name="Methe B."/>
            <person name="Sutton G.G."/>
            <person name="Nelson K.E."/>
        </authorList>
    </citation>
    <scope>NUCLEOTIDE SEQUENCE [LARGE SCALE GENOMIC DNA]</scope>
    <source>
        <strain evidence="6 7">CCUG 2042</strain>
    </source>
</reference>
<comment type="subcellular location">
    <subcellularLocation>
        <location evidence="1">Membrane</location>
        <topology evidence="1">Multi-pass membrane protein</topology>
    </subcellularLocation>
</comment>
<gene>
    <name evidence="6" type="ORF">HMPREF1052_1605</name>
</gene>
<evidence type="ECO:0000256" key="1">
    <source>
        <dbReference type="ARBA" id="ARBA00004141"/>
    </source>
</evidence>
<dbReference type="PANTHER" id="PTHR37955:SF1">
    <property type="entry name" value="DEP DOMAIN-CONTAINING PROTEIN"/>
    <property type="match status" value="1"/>
</dbReference>
<feature type="transmembrane region" description="Helical" evidence="5">
    <location>
        <begin position="164"/>
        <end position="182"/>
    </location>
</feature>
<dbReference type="InterPro" id="IPR004695">
    <property type="entry name" value="SLAC1/Mae1/Ssu1/TehA"/>
</dbReference>
<keyword evidence="7" id="KW-1185">Reference proteome</keyword>
<keyword evidence="3 5" id="KW-1133">Transmembrane helix</keyword>
<dbReference type="GO" id="GO:0005886">
    <property type="term" value="C:plasma membrane"/>
    <property type="evidence" value="ECO:0007669"/>
    <property type="project" value="TreeGrafter"/>
</dbReference>
<dbReference type="EMBL" id="AJSX01000036">
    <property type="protein sequence ID" value="EIJ68568.1"/>
    <property type="molecule type" value="Genomic_DNA"/>
</dbReference>
<dbReference type="RefSeq" id="WP_005761175.1">
    <property type="nucleotide sequence ID" value="NZ_AJSX01000036.1"/>
</dbReference>
<keyword evidence="4 5" id="KW-0472">Membrane</keyword>